<sequence length="96" mass="10465">LSQMRGVALKLDQFLSIQDTHVLPVDVNKRGPPRRRRAVHGAVSMGREHAGSAQRVLVTEHLDGTSVGVARLALRDRDKVAARIIELCLRSCSSSA</sequence>
<accession>A0AAD7GH29</accession>
<reference evidence="1" key="1">
    <citation type="submission" date="2023-03" db="EMBL/GenBank/DDBJ databases">
        <title>Massive genome expansion in bonnet fungi (Mycena s.s.) driven by repeated elements and novel gene families across ecological guilds.</title>
        <authorList>
            <consortium name="Lawrence Berkeley National Laboratory"/>
            <person name="Harder C.B."/>
            <person name="Miyauchi S."/>
            <person name="Viragh M."/>
            <person name="Kuo A."/>
            <person name="Thoen E."/>
            <person name="Andreopoulos B."/>
            <person name="Lu D."/>
            <person name="Skrede I."/>
            <person name="Drula E."/>
            <person name="Henrissat B."/>
            <person name="Morin E."/>
            <person name="Kohler A."/>
            <person name="Barry K."/>
            <person name="LaButti K."/>
            <person name="Morin E."/>
            <person name="Salamov A."/>
            <person name="Lipzen A."/>
            <person name="Mereny Z."/>
            <person name="Hegedus B."/>
            <person name="Baldrian P."/>
            <person name="Stursova M."/>
            <person name="Weitz H."/>
            <person name="Taylor A."/>
            <person name="Grigoriev I.V."/>
            <person name="Nagy L.G."/>
            <person name="Martin F."/>
            <person name="Kauserud H."/>
        </authorList>
    </citation>
    <scope>NUCLEOTIDE SEQUENCE</scope>
    <source>
        <strain evidence="1">CBHHK067</strain>
    </source>
</reference>
<feature type="non-terminal residue" evidence="1">
    <location>
        <position position="96"/>
    </location>
</feature>
<gene>
    <name evidence="1" type="ORF">B0H17DRAFT_1068203</name>
</gene>
<organism evidence="1 2">
    <name type="scientific">Mycena rosella</name>
    <name type="common">Pink bonnet</name>
    <name type="synonym">Agaricus rosellus</name>
    <dbReference type="NCBI Taxonomy" id="1033263"/>
    <lineage>
        <taxon>Eukaryota</taxon>
        <taxon>Fungi</taxon>
        <taxon>Dikarya</taxon>
        <taxon>Basidiomycota</taxon>
        <taxon>Agaricomycotina</taxon>
        <taxon>Agaricomycetes</taxon>
        <taxon>Agaricomycetidae</taxon>
        <taxon>Agaricales</taxon>
        <taxon>Marasmiineae</taxon>
        <taxon>Mycenaceae</taxon>
        <taxon>Mycena</taxon>
    </lineage>
</organism>
<name>A0AAD7GH29_MYCRO</name>
<keyword evidence="2" id="KW-1185">Reference proteome</keyword>
<evidence type="ECO:0000313" key="1">
    <source>
        <dbReference type="EMBL" id="KAJ7688638.1"/>
    </source>
</evidence>
<proteinExistence type="predicted"/>
<dbReference type="InterPro" id="IPR051409">
    <property type="entry name" value="Atypical_kinase_ADCK"/>
</dbReference>
<evidence type="ECO:0000313" key="2">
    <source>
        <dbReference type="Proteomes" id="UP001221757"/>
    </source>
</evidence>
<dbReference type="GO" id="GO:0006744">
    <property type="term" value="P:ubiquinone biosynthetic process"/>
    <property type="evidence" value="ECO:0007669"/>
    <property type="project" value="TreeGrafter"/>
</dbReference>
<dbReference type="PANTHER" id="PTHR43851">
    <property type="match status" value="1"/>
</dbReference>
<protein>
    <submittedName>
        <fullName evidence="1">Uncharacterized protein</fullName>
    </submittedName>
</protein>
<dbReference type="EMBL" id="JARKIE010000078">
    <property type="protein sequence ID" value="KAJ7688638.1"/>
    <property type="molecule type" value="Genomic_DNA"/>
</dbReference>
<comment type="caution">
    <text evidence="1">The sequence shown here is derived from an EMBL/GenBank/DDBJ whole genome shotgun (WGS) entry which is preliminary data.</text>
</comment>
<dbReference type="PANTHER" id="PTHR43851:SF3">
    <property type="entry name" value="COENZYME Q8"/>
    <property type="match status" value="1"/>
</dbReference>
<dbReference type="AlphaFoldDB" id="A0AAD7GH29"/>
<dbReference type="Proteomes" id="UP001221757">
    <property type="component" value="Unassembled WGS sequence"/>
</dbReference>